<feature type="domain" description="BPTI/Kunitz inhibitor" evidence="5">
    <location>
        <begin position="94"/>
        <end position="144"/>
    </location>
</feature>
<dbReference type="PANTHER" id="PTHR10083">
    <property type="entry name" value="KUNITZ-TYPE PROTEASE INHIBITOR-RELATED"/>
    <property type="match status" value="1"/>
</dbReference>
<name>M7BJB5_CHEMY</name>
<evidence type="ECO:0000256" key="4">
    <source>
        <dbReference type="SAM" id="SignalP"/>
    </source>
</evidence>
<dbReference type="GO" id="GO:0044483">
    <property type="term" value="P:venom-mediated perturbation of hemostasis"/>
    <property type="evidence" value="ECO:0007669"/>
    <property type="project" value="UniProtKB-ARBA"/>
</dbReference>
<dbReference type="PANTHER" id="PTHR10083:SF374">
    <property type="entry name" value="BPTI_KUNITZ INHIBITOR DOMAIN-CONTAINING PROTEIN"/>
    <property type="match status" value="1"/>
</dbReference>
<keyword evidence="2" id="KW-1015">Disulfide bond</keyword>
<dbReference type="AlphaFoldDB" id="M7BJB5"/>
<dbReference type="Gene3D" id="4.10.410.10">
    <property type="entry name" value="Pancreatic trypsin inhibitor Kunitz domain"/>
    <property type="match status" value="1"/>
</dbReference>
<reference evidence="8" key="1">
    <citation type="journal article" date="2013" name="Nat. Genet.">
        <title>The draft genomes of soft-shell turtle and green sea turtle yield insights into the development and evolution of the turtle-specific body plan.</title>
        <authorList>
            <person name="Wang Z."/>
            <person name="Pascual-Anaya J."/>
            <person name="Zadissa A."/>
            <person name="Li W."/>
            <person name="Niimura Y."/>
            <person name="Huang Z."/>
            <person name="Li C."/>
            <person name="White S."/>
            <person name="Xiong Z."/>
            <person name="Fang D."/>
            <person name="Wang B."/>
            <person name="Ming Y."/>
            <person name="Chen Y."/>
            <person name="Zheng Y."/>
            <person name="Kuraku S."/>
            <person name="Pignatelli M."/>
            <person name="Herrero J."/>
            <person name="Beal K."/>
            <person name="Nozawa M."/>
            <person name="Li Q."/>
            <person name="Wang J."/>
            <person name="Zhang H."/>
            <person name="Yu L."/>
            <person name="Shigenobu S."/>
            <person name="Wang J."/>
            <person name="Liu J."/>
            <person name="Flicek P."/>
            <person name="Searle S."/>
            <person name="Wang J."/>
            <person name="Kuratani S."/>
            <person name="Yin Y."/>
            <person name="Aken B."/>
            <person name="Zhang G."/>
            <person name="Irie N."/>
        </authorList>
    </citation>
    <scope>NUCLEOTIDE SEQUENCE [LARGE SCALE GENOMIC DNA]</scope>
</reference>
<keyword evidence="1" id="KW-0646">Protease inhibitor</keyword>
<dbReference type="PROSITE" id="PS51390">
    <property type="entry name" value="WAP"/>
    <property type="match status" value="1"/>
</dbReference>
<dbReference type="PROSITE" id="PS50279">
    <property type="entry name" value="BPTI_KUNITZ_2"/>
    <property type="match status" value="1"/>
</dbReference>
<dbReference type="PROSITE" id="PS00280">
    <property type="entry name" value="BPTI_KUNITZ_1"/>
    <property type="match status" value="1"/>
</dbReference>
<accession>M7BJB5</accession>
<sequence length="320" mass="34348">MKLAGIVLLAALLSLWAELPAASRGDRSTAAPVKAGYCYKVAPVGGVFDGKNCSACLANNTCSTCCTDGDCPRSDKCCPDECGYTCQMAVTDLCHLPSVCGYCKARFPRFFYNWSSQACEEFVYGGCGGNRNNFETKEECLQACRPPDVATPIAAALLSPGTLLISKAQLHARPKALGPWADACNTEWPCARETPGPLEPNDSRWERGTYGNGPNQGDGRPLEGTLPVQGPRPYRQRAQGLGPAYLTKPRLLGWSCPMRIELVGAGDRAALGLAPDWNKLPQKRGATPNLPLSPAAQARRTALTNFLQYKHTAAQAQKPL</sequence>
<dbReference type="SUPFAM" id="SSF57362">
    <property type="entry name" value="BPTI-like"/>
    <property type="match status" value="1"/>
</dbReference>
<evidence type="ECO:0000259" key="5">
    <source>
        <dbReference type="PROSITE" id="PS50279"/>
    </source>
</evidence>
<evidence type="ECO:0000313" key="8">
    <source>
        <dbReference type="Proteomes" id="UP000031443"/>
    </source>
</evidence>
<organism evidence="7 8">
    <name type="scientific">Chelonia mydas</name>
    <name type="common">Green sea-turtle</name>
    <name type="synonym">Chelonia agassizi</name>
    <dbReference type="NCBI Taxonomy" id="8469"/>
    <lineage>
        <taxon>Eukaryota</taxon>
        <taxon>Metazoa</taxon>
        <taxon>Chordata</taxon>
        <taxon>Craniata</taxon>
        <taxon>Vertebrata</taxon>
        <taxon>Euteleostomi</taxon>
        <taxon>Archelosauria</taxon>
        <taxon>Testudinata</taxon>
        <taxon>Testudines</taxon>
        <taxon>Cryptodira</taxon>
        <taxon>Durocryptodira</taxon>
        <taxon>Americhelydia</taxon>
        <taxon>Chelonioidea</taxon>
        <taxon>Cheloniidae</taxon>
        <taxon>Chelonia</taxon>
    </lineage>
</organism>
<gene>
    <name evidence="7" type="ORF">UY3_14631</name>
</gene>
<dbReference type="Proteomes" id="UP000031443">
    <property type="component" value="Unassembled WGS sequence"/>
</dbReference>
<dbReference type="eggNOG" id="KOG4295">
    <property type="taxonomic scope" value="Eukaryota"/>
</dbReference>
<dbReference type="Pfam" id="PF00014">
    <property type="entry name" value="Kunitz_BPTI"/>
    <property type="match status" value="1"/>
</dbReference>
<feature type="domain" description="WAP" evidence="6">
    <location>
        <begin position="31"/>
        <end position="90"/>
    </location>
</feature>
<dbReference type="CDD" id="cd00109">
    <property type="entry name" value="Kunitz-type"/>
    <property type="match status" value="1"/>
</dbReference>
<evidence type="ECO:0000313" key="7">
    <source>
        <dbReference type="EMBL" id="EMP28297.1"/>
    </source>
</evidence>
<evidence type="ECO:0000256" key="3">
    <source>
        <dbReference type="SAM" id="MobiDB-lite"/>
    </source>
</evidence>
<feature type="signal peptide" evidence="4">
    <location>
        <begin position="1"/>
        <end position="17"/>
    </location>
</feature>
<feature type="chain" id="PRO_5004080319" evidence="4">
    <location>
        <begin position="18"/>
        <end position="320"/>
    </location>
</feature>
<evidence type="ECO:0000259" key="6">
    <source>
        <dbReference type="PROSITE" id="PS51390"/>
    </source>
</evidence>
<feature type="region of interest" description="Disordered" evidence="3">
    <location>
        <begin position="192"/>
        <end position="228"/>
    </location>
</feature>
<dbReference type="InterPro" id="IPR020901">
    <property type="entry name" value="Prtase_inh_Kunz-CS"/>
</dbReference>
<dbReference type="STRING" id="8469.M7BJB5"/>
<dbReference type="InterPro" id="IPR008197">
    <property type="entry name" value="WAP_dom"/>
</dbReference>
<keyword evidence="8" id="KW-1185">Reference proteome</keyword>
<dbReference type="InterPro" id="IPR050098">
    <property type="entry name" value="TFPI/VKTCI-like"/>
</dbReference>
<dbReference type="EMBL" id="KB564564">
    <property type="protein sequence ID" value="EMP28297.1"/>
    <property type="molecule type" value="Genomic_DNA"/>
</dbReference>
<dbReference type="GO" id="GO:0005615">
    <property type="term" value="C:extracellular space"/>
    <property type="evidence" value="ECO:0007669"/>
    <property type="project" value="TreeGrafter"/>
</dbReference>
<evidence type="ECO:0000256" key="2">
    <source>
        <dbReference type="ARBA" id="ARBA00023157"/>
    </source>
</evidence>
<dbReference type="GO" id="GO:0004867">
    <property type="term" value="F:serine-type endopeptidase inhibitor activity"/>
    <property type="evidence" value="ECO:0007669"/>
    <property type="project" value="InterPro"/>
</dbReference>
<dbReference type="SMART" id="SM00131">
    <property type="entry name" value="KU"/>
    <property type="match status" value="1"/>
</dbReference>
<dbReference type="InterPro" id="IPR036880">
    <property type="entry name" value="Kunitz_BPTI_sf"/>
</dbReference>
<dbReference type="InterPro" id="IPR002223">
    <property type="entry name" value="Kunitz_BPTI"/>
</dbReference>
<dbReference type="FunFam" id="4.10.410.10:FF:000021">
    <property type="entry name" value="Serine protease inhibitor, putative"/>
    <property type="match status" value="1"/>
</dbReference>
<dbReference type="PRINTS" id="PR00759">
    <property type="entry name" value="BASICPTASE"/>
</dbReference>
<proteinExistence type="predicted"/>
<evidence type="ECO:0000256" key="1">
    <source>
        <dbReference type="ARBA" id="ARBA00022690"/>
    </source>
</evidence>
<keyword evidence="4" id="KW-0732">Signal</keyword>
<protein>
    <submittedName>
        <fullName evidence="7">Chelonianin</fullName>
    </submittedName>
</protein>